<dbReference type="EC" id="2.7.7.6" evidence="4"/>
<keyword evidence="2 4" id="KW-0804">Transcription</keyword>
<dbReference type="InterPro" id="IPR036603">
    <property type="entry name" value="RBP11-like"/>
</dbReference>
<organism evidence="6 8">
    <name type="scientific">Candidatus Iainarchaeum sp</name>
    <dbReference type="NCBI Taxonomy" id="3101447"/>
    <lineage>
        <taxon>Archaea</taxon>
        <taxon>Candidatus Iainarchaeota</taxon>
        <taxon>Candidatus Iainarchaeia</taxon>
        <taxon>Candidatus Iainarchaeales</taxon>
        <taxon>Candidatus Iainarchaeaceae</taxon>
        <taxon>Candidatus Iainarchaeum</taxon>
    </lineage>
</organism>
<evidence type="ECO:0000313" key="6">
    <source>
        <dbReference type="EMBL" id="HIH08109.1"/>
    </source>
</evidence>
<dbReference type="InterPro" id="IPR022905">
    <property type="entry name" value="Rpo11-like"/>
</dbReference>
<dbReference type="CDD" id="cd06927">
    <property type="entry name" value="RNAP_L"/>
    <property type="match status" value="1"/>
</dbReference>
<dbReference type="PANTHER" id="PTHR13946">
    <property type="entry name" value="DNA-DIRECTED RNA POLYMERASE I,II,III"/>
    <property type="match status" value="1"/>
</dbReference>
<comment type="subunit">
    <text evidence="4">Part of the RNA polymerase complex.</text>
</comment>
<protein>
    <recommendedName>
        <fullName evidence="4">DNA-directed RNA polymerase subunit Rpo11</fullName>
        <ecNumber evidence="4">2.7.7.6</ecNumber>
    </recommendedName>
    <alternativeName>
        <fullName evidence="4">DNA-directed RNA polymerase subunit L</fullName>
    </alternativeName>
</protein>
<keyword evidence="4" id="KW-0963">Cytoplasm</keyword>
<dbReference type="InterPro" id="IPR009025">
    <property type="entry name" value="RBP11-like_dimer"/>
</dbReference>
<keyword evidence="1 4" id="KW-0240">DNA-directed RNA polymerase</keyword>
<keyword evidence="4" id="KW-0548">Nucleotidyltransferase</keyword>
<dbReference type="GO" id="GO:0005737">
    <property type="term" value="C:cytoplasm"/>
    <property type="evidence" value="ECO:0007669"/>
    <property type="project" value="UniProtKB-SubCell"/>
</dbReference>
<dbReference type="HAMAP" id="MF_00261">
    <property type="entry name" value="RNApol_arch_Rpo11"/>
    <property type="match status" value="1"/>
</dbReference>
<proteinExistence type="inferred from homology"/>
<evidence type="ECO:0000256" key="1">
    <source>
        <dbReference type="ARBA" id="ARBA00022478"/>
    </source>
</evidence>
<dbReference type="InterPro" id="IPR008193">
    <property type="entry name" value="RNA_pol_Rpb11_13-16kDa_CS"/>
</dbReference>
<comment type="caution">
    <text evidence="6">The sequence shown here is derived from an EMBL/GenBank/DDBJ whole genome shotgun (WGS) entry which is preliminary data.</text>
</comment>
<dbReference type="GO" id="GO:0046983">
    <property type="term" value="F:protein dimerization activity"/>
    <property type="evidence" value="ECO:0007669"/>
    <property type="project" value="InterPro"/>
</dbReference>
<comment type="similarity">
    <text evidence="3 4">Belongs to the archaeal Rpo11/eukaryotic RPB11/RPC19 RNA polymerase subunit family.</text>
</comment>
<dbReference type="Proteomes" id="UP000683213">
    <property type="component" value="Unassembled WGS sequence"/>
</dbReference>
<dbReference type="PANTHER" id="PTHR13946:SF28">
    <property type="entry name" value="DNA-DIRECTED RNA POLYMERASES I AND III SUBUNIT RPAC2"/>
    <property type="match status" value="1"/>
</dbReference>
<dbReference type="PROSITE" id="PS01154">
    <property type="entry name" value="RNA_POL_L_13KD"/>
    <property type="match status" value="1"/>
</dbReference>
<dbReference type="GO" id="GO:0006351">
    <property type="term" value="P:DNA-templated transcription"/>
    <property type="evidence" value="ECO:0007669"/>
    <property type="project" value="UniProtKB-UniRule"/>
</dbReference>
<dbReference type="SUPFAM" id="SSF55257">
    <property type="entry name" value="RBP11-like subunits of RNA polymerase"/>
    <property type="match status" value="1"/>
</dbReference>
<evidence type="ECO:0000313" key="7">
    <source>
        <dbReference type="EMBL" id="MBS3058904.1"/>
    </source>
</evidence>
<keyword evidence="4" id="KW-0808">Transferase</keyword>
<gene>
    <name evidence="4" type="primary">rpo11</name>
    <name evidence="4" type="synonym">rpoL</name>
    <name evidence="6" type="ORF">HA237_01930</name>
    <name evidence="7" type="ORF">J4224_00585</name>
</gene>
<dbReference type="Proteomes" id="UP000577419">
    <property type="component" value="Unassembled WGS sequence"/>
</dbReference>
<reference evidence="8" key="1">
    <citation type="journal article" date="2020" name="bioRxiv">
        <title>A rank-normalized archaeal taxonomy based on genome phylogeny resolves widespread incomplete and uneven classifications.</title>
        <authorList>
            <person name="Rinke C."/>
            <person name="Chuvochina M."/>
            <person name="Mussig A.J."/>
            <person name="Chaumeil P.-A."/>
            <person name="Waite D.W."/>
            <person name="Whitman W.B."/>
            <person name="Parks D.H."/>
            <person name="Hugenholtz P."/>
        </authorList>
    </citation>
    <scope>NUCLEOTIDE SEQUENCE [LARGE SCALE GENOMIC DNA]</scope>
</reference>
<dbReference type="Gene3D" id="3.30.1360.10">
    <property type="entry name" value="RNA polymerase, RBP11-like subunit"/>
    <property type="match status" value="1"/>
</dbReference>
<dbReference type="GO" id="GO:0003677">
    <property type="term" value="F:DNA binding"/>
    <property type="evidence" value="ECO:0007669"/>
    <property type="project" value="InterPro"/>
</dbReference>
<dbReference type="GO" id="GO:0000428">
    <property type="term" value="C:DNA-directed RNA polymerase complex"/>
    <property type="evidence" value="ECO:0007669"/>
    <property type="project" value="UniProtKB-KW"/>
</dbReference>
<evidence type="ECO:0000259" key="5">
    <source>
        <dbReference type="Pfam" id="PF13656"/>
    </source>
</evidence>
<reference evidence="7" key="2">
    <citation type="submission" date="2021-03" db="EMBL/GenBank/DDBJ databases">
        <authorList>
            <person name="Jaffe A."/>
        </authorList>
    </citation>
    <scope>NUCLEOTIDE SEQUENCE</scope>
    <source>
        <strain evidence="7">RIFCSPHIGHO2_01_FULL_GW2011_AR10_43_9</strain>
    </source>
</reference>
<dbReference type="Pfam" id="PF13656">
    <property type="entry name" value="RNA_pol_L_2"/>
    <property type="match status" value="1"/>
</dbReference>
<evidence type="ECO:0000256" key="3">
    <source>
        <dbReference type="ARBA" id="ARBA00025751"/>
    </source>
</evidence>
<accession>A0A7J4IUT1</accession>
<dbReference type="GO" id="GO:0003899">
    <property type="term" value="F:DNA-directed RNA polymerase activity"/>
    <property type="evidence" value="ECO:0007669"/>
    <property type="project" value="UniProtKB-UniRule"/>
</dbReference>
<dbReference type="EMBL" id="JAGVWF010000007">
    <property type="protein sequence ID" value="MBS3058904.1"/>
    <property type="molecule type" value="Genomic_DNA"/>
</dbReference>
<dbReference type="AlphaFoldDB" id="A0A7J4IUT1"/>
<dbReference type="EMBL" id="DUFG01000013">
    <property type="protein sequence ID" value="HIH08109.1"/>
    <property type="molecule type" value="Genomic_DNA"/>
</dbReference>
<comment type="subcellular location">
    <subcellularLocation>
        <location evidence="4">Cytoplasm</location>
    </subcellularLocation>
</comment>
<comment type="function">
    <text evidence="4">DNA-dependent RNA polymerase (RNAP) catalyzes the transcription of DNA into RNA using the four ribonucleoside triphosphates as substrates.</text>
</comment>
<comment type="catalytic activity">
    <reaction evidence="4">
        <text>RNA(n) + a ribonucleoside 5'-triphosphate = RNA(n+1) + diphosphate</text>
        <dbReference type="Rhea" id="RHEA:21248"/>
        <dbReference type="Rhea" id="RHEA-COMP:14527"/>
        <dbReference type="Rhea" id="RHEA-COMP:17342"/>
        <dbReference type="ChEBI" id="CHEBI:33019"/>
        <dbReference type="ChEBI" id="CHEBI:61557"/>
        <dbReference type="ChEBI" id="CHEBI:140395"/>
        <dbReference type="EC" id="2.7.7.6"/>
    </reaction>
</comment>
<sequence>MEIELIKNNKNMVEFSIKGERHTFSNLLKSRLLEDKSVEFASYLLEHPTDNSAKFILATKGKTPKKALEDAIKKIDDDLSEFEDLIKKAVK</sequence>
<name>A0A7J4IUT1_9ARCH</name>
<evidence type="ECO:0000313" key="8">
    <source>
        <dbReference type="Proteomes" id="UP000577419"/>
    </source>
</evidence>
<evidence type="ECO:0000256" key="4">
    <source>
        <dbReference type="HAMAP-Rule" id="MF_00261"/>
    </source>
</evidence>
<evidence type="ECO:0000256" key="2">
    <source>
        <dbReference type="ARBA" id="ARBA00023163"/>
    </source>
</evidence>
<feature type="domain" description="DNA-directed RNA polymerase RBP11-like dimerisation" evidence="5">
    <location>
        <begin position="13"/>
        <end position="84"/>
    </location>
</feature>
<reference evidence="7" key="3">
    <citation type="submission" date="2021-05" db="EMBL/GenBank/DDBJ databases">
        <title>Protein family content uncovers lineage relationships and bacterial pathway maintenance mechanisms in DPANN archaea.</title>
        <authorList>
            <person name="Castelle C.J."/>
            <person name="Meheust R."/>
            <person name="Jaffe A.L."/>
            <person name="Seitz K."/>
            <person name="Gong X."/>
            <person name="Baker B.J."/>
            <person name="Banfield J.F."/>
        </authorList>
    </citation>
    <scope>NUCLEOTIDE SEQUENCE</scope>
    <source>
        <strain evidence="7">RIFCSPHIGHO2_01_FULL_GW2011_AR10_43_9</strain>
    </source>
</reference>